<sequence>MYFHYQPIYINNRISYLEALLRFEDSSINIEEFVMSQKNKVDFDLMILSKVLSEIQTSKFDFFSINISLLSLESDIFTYKCIELINKNKKTITLELTEYDKSSNLEQIHKNISQIKEKTNCKFALDDFGKGCANIDLLINLPIDIVKIDRCITQRISDSFSGFNLLKNIIYKLTTIFKKDIVVEGVENESEVKLLENISNNIKCQGYFFARPSLLNFFTFIENENENENFIDKVEINVDESFVMKLEKLIYQLTINEDYEVIHSDYENIFFYESKPQEIKNKARELLKNIGSSKMVFMAPLMMSSSCAVIIRDVNGYVVYNNDLHIDIMKMDLVGIEPSKLISLYDFYKSCLELDNKLICSQDCFSYEEEYIEEINAEYHIFRQKIINDNNVYIISSIYRGVN</sequence>
<dbReference type="EMBL" id="FUWP01000007">
    <property type="protein sequence ID" value="SKA32948.1"/>
    <property type="molecule type" value="Genomic_DNA"/>
</dbReference>
<dbReference type="GO" id="GO:0071111">
    <property type="term" value="F:cyclic-guanylate-specific phosphodiesterase activity"/>
    <property type="evidence" value="ECO:0007669"/>
    <property type="project" value="InterPro"/>
</dbReference>
<proteinExistence type="predicted"/>
<feature type="domain" description="EAL" evidence="1">
    <location>
        <begin position="1"/>
        <end position="226"/>
    </location>
</feature>
<protein>
    <submittedName>
        <fullName evidence="2">Cyclic di-GMP phosphodiesterase YahA</fullName>
        <ecNumber evidence="2">3.1.4.-</ecNumber>
    </submittedName>
</protein>
<reference evidence="2 3" key="1">
    <citation type="submission" date="2017-02" db="EMBL/GenBank/DDBJ databases">
        <authorList>
            <person name="Peterson S.W."/>
        </authorList>
    </citation>
    <scope>NUCLEOTIDE SEQUENCE [LARGE SCALE GENOMIC DNA]</scope>
    <source>
        <strain evidence="2 3">CECT 9189</strain>
    </source>
</reference>
<evidence type="ECO:0000313" key="3">
    <source>
        <dbReference type="Proteomes" id="UP000191116"/>
    </source>
</evidence>
<dbReference type="RefSeq" id="WP_080174660.1">
    <property type="nucleotide sequence ID" value="NZ_AP024855.1"/>
</dbReference>
<dbReference type="AlphaFoldDB" id="A0A1T4SYG9"/>
<dbReference type="InterPro" id="IPR001633">
    <property type="entry name" value="EAL_dom"/>
</dbReference>
<name>A0A1T4SYG9_9GAMM</name>
<dbReference type="Gene3D" id="3.20.20.450">
    <property type="entry name" value="EAL domain"/>
    <property type="match status" value="1"/>
</dbReference>
<dbReference type="PROSITE" id="PS50883">
    <property type="entry name" value="EAL"/>
    <property type="match status" value="1"/>
</dbReference>
<dbReference type="InterPro" id="IPR035919">
    <property type="entry name" value="EAL_sf"/>
</dbReference>
<dbReference type="PANTHER" id="PTHR33121">
    <property type="entry name" value="CYCLIC DI-GMP PHOSPHODIESTERASE PDEF"/>
    <property type="match status" value="1"/>
</dbReference>
<dbReference type="InterPro" id="IPR050706">
    <property type="entry name" value="Cyclic-di-GMP_PDE-like"/>
</dbReference>
<dbReference type="PANTHER" id="PTHR33121:SF79">
    <property type="entry name" value="CYCLIC DI-GMP PHOSPHODIESTERASE PDED-RELATED"/>
    <property type="match status" value="1"/>
</dbReference>
<dbReference type="SMART" id="SM00052">
    <property type="entry name" value="EAL"/>
    <property type="match status" value="1"/>
</dbReference>
<dbReference type="OrthoDB" id="1316910at2"/>
<dbReference type="Proteomes" id="UP000191116">
    <property type="component" value="Unassembled WGS sequence"/>
</dbReference>
<dbReference type="Pfam" id="PF00563">
    <property type="entry name" value="EAL"/>
    <property type="match status" value="1"/>
</dbReference>
<evidence type="ECO:0000259" key="1">
    <source>
        <dbReference type="PROSITE" id="PS50883"/>
    </source>
</evidence>
<evidence type="ECO:0000313" key="2">
    <source>
        <dbReference type="EMBL" id="SKA32948.1"/>
    </source>
</evidence>
<dbReference type="CDD" id="cd01948">
    <property type="entry name" value="EAL"/>
    <property type="match status" value="1"/>
</dbReference>
<gene>
    <name evidence="2" type="primary">yahA_2</name>
    <name evidence="2" type="ORF">CZ814_01832</name>
</gene>
<dbReference type="EC" id="3.1.4.-" evidence="2"/>
<accession>A0A1T4SYG9</accession>
<keyword evidence="2" id="KW-0378">Hydrolase</keyword>
<organism evidence="2 3">
    <name type="scientific">Photobacterium toruni</name>
    <dbReference type="NCBI Taxonomy" id="1935446"/>
    <lineage>
        <taxon>Bacteria</taxon>
        <taxon>Pseudomonadati</taxon>
        <taxon>Pseudomonadota</taxon>
        <taxon>Gammaproteobacteria</taxon>
        <taxon>Vibrionales</taxon>
        <taxon>Vibrionaceae</taxon>
        <taxon>Photobacterium</taxon>
    </lineage>
</organism>
<dbReference type="SUPFAM" id="SSF141868">
    <property type="entry name" value="EAL domain-like"/>
    <property type="match status" value="1"/>
</dbReference>